<feature type="transmembrane region" description="Helical" evidence="1">
    <location>
        <begin position="12"/>
        <end position="36"/>
    </location>
</feature>
<keyword evidence="1" id="KW-0812">Transmembrane</keyword>
<evidence type="ECO:0000313" key="2">
    <source>
        <dbReference type="EMBL" id="OGM88758.1"/>
    </source>
</evidence>
<gene>
    <name evidence="2" type="ORF">A2573_01105</name>
</gene>
<protein>
    <recommendedName>
        <fullName evidence="4">Type 4 fimbrial biogenesis protein PilX N-terminal domain-containing protein</fullName>
    </recommendedName>
</protein>
<evidence type="ECO:0000256" key="1">
    <source>
        <dbReference type="SAM" id="Phobius"/>
    </source>
</evidence>
<evidence type="ECO:0008006" key="4">
    <source>
        <dbReference type="Google" id="ProtNLM"/>
    </source>
</evidence>
<dbReference type="AlphaFoldDB" id="A0A1F8DLK8"/>
<comment type="caution">
    <text evidence="2">The sequence shown here is derived from an EMBL/GenBank/DDBJ whole genome shotgun (WGS) entry which is preliminary data.</text>
</comment>
<sequence>MKYKNKKYESGQALIMLLFFIMIGITITTAAIFIIISNSISATDVNEGEIARAMAETGAENALLQILRGNYIKGGTTLENIPLGGGEANVTITSVNGTLTIDSVGTIGNYVKKVRVSVMKDGMMDVTSWKEIN</sequence>
<name>A0A1F8DLK8_9BACT</name>
<evidence type="ECO:0000313" key="3">
    <source>
        <dbReference type="Proteomes" id="UP000177596"/>
    </source>
</evidence>
<reference evidence="2 3" key="1">
    <citation type="journal article" date="2016" name="Nat. Commun.">
        <title>Thousands of microbial genomes shed light on interconnected biogeochemical processes in an aquifer system.</title>
        <authorList>
            <person name="Anantharaman K."/>
            <person name="Brown C.T."/>
            <person name="Hug L.A."/>
            <person name="Sharon I."/>
            <person name="Castelle C.J."/>
            <person name="Probst A.J."/>
            <person name="Thomas B.C."/>
            <person name="Singh A."/>
            <person name="Wilkins M.J."/>
            <person name="Karaoz U."/>
            <person name="Brodie E.L."/>
            <person name="Williams K.H."/>
            <person name="Hubbard S.S."/>
            <person name="Banfield J.F."/>
        </authorList>
    </citation>
    <scope>NUCLEOTIDE SEQUENCE [LARGE SCALE GENOMIC DNA]</scope>
</reference>
<dbReference type="Proteomes" id="UP000177596">
    <property type="component" value="Unassembled WGS sequence"/>
</dbReference>
<keyword evidence="1" id="KW-0472">Membrane</keyword>
<accession>A0A1F8DLK8</accession>
<keyword evidence="1" id="KW-1133">Transmembrane helix</keyword>
<proteinExistence type="predicted"/>
<dbReference type="EMBL" id="MGIL01000005">
    <property type="protein sequence ID" value="OGM88758.1"/>
    <property type="molecule type" value="Genomic_DNA"/>
</dbReference>
<organism evidence="2 3">
    <name type="scientific">Candidatus Woesebacteria bacterium RIFOXYD1_FULL_43_18</name>
    <dbReference type="NCBI Taxonomy" id="1802551"/>
    <lineage>
        <taxon>Bacteria</taxon>
        <taxon>Candidatus Woeseibacteriota</taxon>
    </lineage>
</organism>